<evidence type="ECO:0000313" key="3">
    <source>
        <dbReference type="Proteomes" id="UP000552757"/>
    </source>
</evidence>
<dbReference type="AlphaFoldDB" id="A0A7W6GMP2"/>
<dbReference type="Proteomes" id="UP000552757">
    <property type="component" value="Unassembled WGS sequence"/>
</dbReference>
<keyword evidence="1" id="KW-0732">Signal</keyword>
<protein>
    <recommendedName>
        <fullName evidence="4">Lipoprotein</fullName>
    </recommendedName>
</protein>
<accession>A0A7W6GMP2</accession>
<dbReference type="PROSITE" id="PS51257">
    <property type="entry name" value="PROKAR_LIPOPROTEIN"/>
    <property type="match status" value="1"/>
</dbReference>
<evidence type="ECO:0000256" key="1">
    <source>
        <dbReference type="SAM" id="SignalP"/>
    </source>
</evidence>
<proteinExistence type="predicted"/>
<dbReference type="EMBL" id="JACIEB010000001">
    <property type="protein sequence ID" value="MBB3980493.1"/>
    <property type="molecule type" value="Genomic_DNA"/>
</dbReference>
<feature type="chain" id="PRO_5030712533" description="Lipoprotein" evidence="1">
    <location>
        <begin position="20"/>
        <end position="152"/>
    </location>
</feature>
<evidence type="ECO:0008006" key="4">
    <source>
        <dbReference type="Google" id="ProtNLM"/>
    </source>
</evidence>
<evidence type="ECO:0000313" key="2">
    <source>
        <dbReference type="EMBL" id="MBB3980493.1"/>
    </source>
</evidence>
<dbReference type="RefSeq" id="WP_246344255.1">
    <property type="nucleotide sequence ID" value="NZ_JACIEB010000001.1"/>
</dbReference>
<gene>
    <name evidence="2" type="ORF">GGR44_000124</name>
</gene>
<feature type="signal peptide" evidence="1">
    <location>
        <begin position="1"/>
        <end position="19"/>
    </location>
</feature>
<sequence>MRYPLLAATMLALVLTACGGNPDSMNGAAADNSAAPGVESIEDNDSINMAGAAPAVLPTDAWVGRWTGPEGLFLDIQPAPDGRPGQYAIINRDNLDREANYSGIADGEAIRFDRDGRQLTLRPGKGDETGFKYLAGKTDCLIVEVAKEGYCR</sequence>
<comment type="caution">
    <text evidence="2">The sequence shown here is derived from an EMBL/GenBank/DDBJ whole genome shotgun (WGS) entry which is preliminary data.</text>
</comment>
<keyword evidence="3" id="KW-1185">Reference proteome</keyword>
<reference evidence="2 3" key="1">
    <citation type="submission" date="2020-08" db="EMBL/GenBank/DDBJ databases">
        <title>Genomic Encyclopedia of Type Strains, Phase IV (KMG-IV): sequencing the most valuable type-strain genomes for metagenomic binning, comparative biology and taxonomic classification.</title>
        <authorList>
            <person name="Goeker M."/>
        </authorList>
    </citation>
    <scope>NUCLEOTIDE SEQUENCE [LARGE SCALE GENOMIC DNA]</scope>
    <source>
        <strain evidence="2 3">DSM 29348</strain>
    </source>
</reference>
<name>A0A7W6GMP2_9SPHN</name>
<organism evidence="2 3">
    <name type="scientific">Sphingobium fontiphilum</name>
    <dbReference type="NCBI Taxonomy" id="944425"/>
    <lineage>
        <taxon>Bacteria</taxon>
        <taxon>Pseudomonadati</taxon>
        <taxon>Pseudomonadota</taxon>
        <taxon>Alphaproteobacteria</taxon>
        <taxon>Sphingomonadales</taxon>
        <taxon>Sphingomonadaceae</taxon>
        <taxon>Sphingobium</taxon>
    </lineage>
</organism>